<protein>
    <submittedName>
        <fullName evidence="3">Uncharacterized protein</fullName>
    </submittedName>
</protein>
<feature type="compositionally biased region" description="Basic and acidic residues" evidence="1">
    <location>
        <begin position="1"/>
        <end position="14"/>
    </location>
</feature>
<dbReference type="Pfam" id="PF08219">
    <property type="entry name" value="TOM13"/>
    <property type="match status" value="1"/>
</dbReference>
<dbReference type="Proteomes" id="UP000188320">
    <property type="component" value="Unassembled WGS sequence"/>
</dbReference>
<sequence length="227" mass="25085">MSLKEDVTKGKDAQSQDTELSSSINDSWHALTSSTESAIISSREEEVIISSGKNVVENSSQPESDDELGEDNTGISLDLQEEIAESPDFLAEKAKRVSKFELTLHGKQNTNEPVDKLNVQCGSELSPFPQTSLYRNLINETQTIGILLRTHSHNKDKNQSSIRRIFVGLGAFFRSNHQMILVTTITTMVLPFVSGAMIGLGEVFANEVLTHFGWKSAKTIMGPKKTW</sequence>
<accession>A0A1R1PS69</accession>
<evidence type="ECO:0000313" key="4">
    <source>
        <dbReference type="Proteomes" id="UP000188320"/>
    </source>
</evidence>
<dbReference type="AlphaFoldDB" id="A0A1R1PS69"/>
<proteinExistence type="predicted"/>
<gene>
    <name evidence="3" type="ORF">AX774_g2661</name>
</gene>
<dbReference type="EMBL" id="LSSK01000303">
    <property type="protein sequence ID" value="OMH83830.1"/>
    <property type="molecule type" value="Genomic_DNA"/>
</dbReference>
<name>A0A1R1PS69_ZANCU</name>
<keyword evidence="2" id="KW-0812">Transmembrane</keyword>
<dbReference type="InterPro" id="IPR013262">
    <property type="entry name" value="OMP_MIM1/TOM13_mt"/>
</dbReference>
<evidence type="ECO:0000256" key="1">
    <source>
        <dbReference type="SAM" id="MobiDB-lite"/>
    </source>
</evidence>
<feature type="transmembrane region" description="Helical" evidence="2">
    <location>
        <begin position="179"/>
        <end position="200"/>
    </location>
</feature>
<reference evidence="4" key="1">
    <citation type="submission" date="2017-01" db="EMBL/GenBank/DDBJ databases">
        <authorList>
            <person name="Wang Y."/>
            <person name="White M."/>
            <person name="Kvist S."/>
            <person name="Moncalvo J.-M."/>
        </authorList>
    </citation>
    <scope>NUCLEOTIDE SEQUENCE [LARGE SCALE GENOMIC DNA]</scope>
    <source>
        <strain evidence="4">COL-18-3</strain>
    </source>
</reference>
<keyword evidence="2" id="KW-1133">Transmembrane helix</keyword>
<comment type="caution">
    <text evidence="3">The sequence shown here is derived from an EMBL/GenBank/DDBJ whole genome shotgun (WGS) entry which is preliminary data.</text>
</comment>
<feature type="compositionally biased region" description="Polar residues" evidence="1">
    <location>
        <begin position="52"/>
        <end position="62"/>
    </location>
</feature>
<feature type="region of interest" description="Disordered" evidence="1">
    <location>
        <begin position="50"/>
        <end position="72"/>
    </location>
</feature>
<evidence type="ECO:0000256" key="2">
    <source>
        <dbReference type="SAM" id="Phobius"/>
    </source>
</evidence>
<organism evidence="3 4">
    <name type="scientific">Zancudomyces culisetae</name>
    <name type="common">Gut fungus</name>
    <name type="synonym">Smittium culisetae</name>
    <dbReference type="NCBI Taxonomy" id="1213189"/>
    <lineage>
        <taxon>Eukaryota</taxon>
        <taxon>Fungi</taxon>
        <taxon>Fungi incertae sedis</taxon>
        <taxon>Zoopagomycota</taxon>
        <taxon>Kickxellomycotina</taxon>
        <taxon>Harpellomycetes</taxon>
        <taxon>Harpellales</taxon>
        <taxon>Legeriomycetaceae</taxon>
        <taxon>Zancudomyces</taxon>
    </lineage>
</organism>
<dbReference type="GO" id="GO:0005741">
    <property type="term" value="C:mitochondrial outer membrane"/>
    <property type="evidence" value="ECO:0007669"/>
    <property type="project" value="InterPro"/>
</dbReference>
<keyword evidence="4" id="KW-1185">Reference proteome</keyword>
<feature type="region of interest" description="Disordered" evidence="1">
    <location>
        <begin position="1"/>
        <end position="28"/>
    </location>
</feature>
<keyword evidence="2" id="KW-0472">Membrane</keyword>
<feature type="compositionally biased region" description="Polar residues" evidence="1">
    <location>
        <begin position="15"/>
        <end position="28"/>
    </location>
</feature>
<evidence type="ECO:0000313" key="3">
    <source>
        <dbReference type="EMBL" id="OMH83830.1"/>
    </source>
</evidence>
<dbReference type="OrthoDB" id="5529571at2759"/>